<dbReference type="PANTHER" id="PTHR11360">
    <property type="entry name" value="MONOCARBOXYLATE TRANSPORTER"/>
    <property type="match status" value="1"/>
</dbReference>
<evidence type="ECO:0000313" key="9">
    <source>
        <dbReference type="EMBL" id="QYT06355.1"/>
    </source>
</evidence>
<evidence type="ECO:0000256" key="2">
    <source>
        <dbReference type="ARBA" id="ARBA00006727"/>
    </source>
</evidence>
<dbReference type="InterPro" id="IPR011701">
    <property type="entry name" value="MFS"/>
</dbReference>
<evidence type="ECO:0000256" key="7">
    <source>
        <dbReference type="SAM" id="MobiDB-lite"/>
    </source>
</evidence>
<organism evidence="9 10">
    <name type="scientific">Trichoderma simmonsii</name>
    <dbReference type="NCBI Taxonomy" id="1491479"/>
    <lineage>
        <taxon>Eukaryota</taxon>
        <taxon>Fungi</taxon>
        <taxon>Dikarya</taxon>
        <taxon>Ascomycota</taxon>
        <taxon>Pezizomycotina</taxon>
        <taxon>Sordariomycetes</taxon>
        <taxon>Hypocreomycetidae</taxon>
        <taxon>Hypocreales</taxon>
        <taxon>Hypocreaceae</taxon>
        <taxon>Trichoderma</taxon>
    </lineage>
</organism>
<feature type="transmembrane region" description="Helical" evidence="8">
    <location>
        <begin position="467"/>
        <end position="489"/>
    </location>
</feature>
<reference evidence="9 10" key="1">
    <citation type="journal article" date="2021" name="BMC Genomics">
        <title>Telomere-to-telomere genome assembly of asparaginase-producing Trichoderma simmonsii.</title>
        <authorList>
            <person name="Chung D."/>
            <person name="Kwon Y.M."/>
            <person name="Yang Y."/>
        </authorList>
    </citation>
    <scope>NUCLEOTIDE SEQUENCE [LARGE SCALE GENOMIC DNA]</scope>
    <source>
        <strain evidence="9 10">GH-Sj1</strain>
    </source>
</reference>
<feature type="transmembrane region" description="Helical" evidence="8">
    <location>
        <begin position="374"/>
        <end position="392"/>
    </location>
</feature>
<evidence type="ECO:0000313" key="10">
    <source>
        <dbReference type="Proteomes" id="UP000826661"/>
    </source>
</evidence>
<feature type="transmembrane region" description="Helical" evidence="8">
    <location>
        <begin position="39"/>
        <end position="59"/>
    </location>
</feature>
<dbReference type="EMBL" id="CP075870">
    <property type="protein sequence ID" value="QYT06355.1"/>
    <property type="molecule type" value="Genomic_DNA"/>
</dbReference>
<comment type="similarity">
    <text evidence="2">Belongs to the major facilitator superfamily. Monocarboxylate porter (TC 2.A.1.13) family.</text>
</comment>
<sequence length="498" mass="54020">MHDTLHKQRNRLWLGHLGNSDVRNSQRARMISASGNGRLIRISSIYIFHITASFAYTLVSMLRRSTNAMDSKGHASESLMEVRQEPPNPEEKPNDAQSFPDGGLQAWLVVLGAFFGLFISFGWTNCVGVFQEYYETHQLASFSPSTVSWIPAVSMCTIFLAGPFVGQLFDHFGPRVLLFLGSTIHVFGLMMASISSQYYQFILSQSICSPIGAAMVLYPSFSCITTWFLKKRALAMGIAASGSSMGGVVMPIMVNRLIPIIGFGWTMRTCAFMMLGLLIITNLTVRSRLRPQPKNFGVASFFAAFKDPPFLLLAMAGFFYSMGMFIPITFLVTYGRSVGMSPELAGYLVSMFNGASGIGRILPGYIADKVGNFNVSLFAACLSTILVFGVWLPGHSHATTIVFASLFGLSTGTYTAMSPALVAQISDIREIGLRSGAMYAFMSIAALTGSPIGGALITAAGGSYWKLQVFTGVMLAVGSAFYGASKLYLAKGKVWTKV</sequence>
<feature type="transmembrane region" description="Helical" evidence="8">
    <location>
        <begin position="106"/>
        <end position="130"/>
    </location>
</feature>
<feature type="transmembrane region" description="Helical" evidence="8">
    <location>
        <begin position="260"/>
        <end position="285"/>
    </location>
</feature>
<accession>A0A8G0LTV4</accession>
<keyword evidence="6 8" id="KW-0472">Membrane</keyword>
<gene>
    <name evidence="9" type="ORF">H0G86_013211</name>
</gene>
<proteinExistence type="inferred from homology"/>
<dbReference type="InterPro" id="IPR036259">
    <property type="entry name" value="MFS_trans_sf"/>
</dbReference>
<evidence type="ECO:0000256" key="6">
    <source>
        <dbReference type="ARBA" id="ARBA00023136"/>
    </source>
</evidence>
<dbReference type="GO" id="GO:0022857">
    <property type="term" value="F:transmembrane transporter activity"/>
    <property type="evidence" value="ECO:0007669"/>
    <property type="project" value="InterPro"/>
</dbReference>
<evidence type="ECO:0000256" key="5">
    <source>
        <dbReference type="ARBA" id="ARBA00022989"/>
    </source>
</evidence>
<dbReference type="Pfam" id="PF07690">
    <property type="entry name" value="MFS_1"/>
    <property type="match status" value="1"/>
</dbReference>
<keyword evidence="5 8" id="KW-1133">Transmembrane helix</keyword>
<feature type="transmembrane region" description="Helical" evidence="8">
    <location>
        <begin position="310"/>
        <end position="332"/>
    </location>
</feature>
<keyword evidence="4 8" id="KW-0812">Transmembrane</keyword>
<feature type="transmembrane region" description="Helical" evidence="8">
    <location>
        <begin position="176"/>
        <end position="195"/>
    </location>
</feature>
<protein>
    <submittedName>
        <fullName evidence="9">MFS domain-containing protein</fullName>
    </submittedName>
</protein>
<dbReference type="InterPro" id="IPR050327">
    <property type="entry name" value="Proton-linked_MCT"/>
</dbReference>
<dbReference type="CDD" id="cd17352">
    <property type="entry name" value="MFS_MCT_SLC16"/>
    <property type="match status" value="1"/>
</dbReference>
<dbReference type="AlphaFoldDB" id="A0A8G0LTV4"/>
<dbReference type="SUPFAM" id="SSF103473">
    <property type="entry name" value="MFS general substrate transporter"/>
    <property type="match status" value="1"/>
</dbReference>
<feature type="transmembrane region" description="Helical" evidence="8">
    <location>
        <begin position="201"/>
        <end position="221"/>
    </location>
</feature>
<name>A0A8G0LTV4_9HYPO</name>
<feature type="transmembrane region" description="Helical" evidence="8">
    <location>
        <begin position="438"/>
        <end position="461"/>
    </location>
</feature>
<dbReference type="PANTHER" id="PTHR11360:SF224">
    <property type="entry name" value="MAJOR FACILITATOR SUPERFAMILY (MFS) PROFILE DOMAIN-CONTAINING PROTEIN-RELATED"/>
    <property type="match status" value="1"/>
</dbReference>
<dbReference type="Gene3D" id="1.20.1250.20">
    <property type="entry name" value="MFS general substrate transporter like domains"/>
    <property type="match status" value="2"/>
</dbReference>
<evidence type="ECO:0000256" key="4">
    <source>
        <dbReference type="ARBA" id="ARBA00022692"/>
    </source>
</evidence>
<evidence type="ECO:0000256" key="1">
    <source>
        <dbReference type="ARBA" id="ARBA00004141"/>
    </source>
</evidence>
<comment type="subcellular location">
    <subcellularLocation>
        <location evidence="1">Membrane</location>
        <topology evidence="1">Multi-pass membrane protein</topology>
    </subcellularLocation>
</comment>
<keyword evidence="10" id="KW-1185">Reference proteome</keyword>
<dbReference type="Proteomes" id="UP000826661">
    <property type="component" value="Chromosome VII"/>
</dbReference>
<feature type="transmembrane region" description="Helical" evidence="8">
    <location>
        <begin position="398"/>
        <end position="417"/>
    </location>
</feature>
<feature type="region of interest" description="Disordered" evidence="7">
    <location>
        <begin position="71"/>
        <end position="97"/>
    </location>
</feature>
<evidence type="ECO:0000256" key="3">
    <source>
        <dbReference type="ARBA" id="ARBA00022448"/>
    </source>
</evidence>
<feature type="compositionally biased region" description="Basic and acidic residues" evidence="7">
    <location>
        <begin position="71"/>
        <end position="94"/>
    </location>
</feature>
<evidence type="ECO:0000256" key="8">
    <source>
        <dbReference type="SAM" id="Phobius"/>
    </source>
</evidence>
<feature type="transmembrane region" description="Helical" evidence="8">
    <location>
        <begin position="150"/>
        <end position="169"/>
    </location>
</feature>
<feature type="transmembrane region" description="Helical" evidence="8">
    <location>
        <begin position="344"/>
        <end position="362"/>
    </location>
</feature>
<keyword evidence="3" id="KW-0813">Transport</keyword>
<dbReference type="GO" id="GO:0016020">
    <property type="term" value="C:membrane"/>
    <property type="evidence" value="ECO:0007669"/>
    <property type="project" value="UniProtKB-SubCell"/>
</dbReference>